<evidence type="ECO:0000313" key="3">
    <source>
        <dbReference type="Proteomes" id="UP000006757"/>
    </source>
</evidence>
<accession>K1VI20</accession>
<evidence type="ECO:0000313" key="2">
    <source>
        <dbReference type="EMBL" id="EKD00471.1"/>
    </source>
</evidence>
<protein>
    <submittedName>
        <fullName evidence="2">Uncharacterized protein</fullName>
    </submittedName>
</protein>
<gene>
    <name evidence="2" type="ORF">A1Q2_05136</name>
</gene>
<organism evidence="2 3">
    <name type="scientific">Trichosporon asahii var. asahii (strain CBS 8904)</name>
    <name type="common">Yeast</name>
    <dbReference type="NCBI Taxonomy" id="1220162"/>
    <lineage>
        <taxon>Eukaryota</taxon>
        <taxon>Fungi</taxon>
        <taxon>Dikarya</taxon>
        <taxon>Basidiomycota</taxon>
        <taxon>Agaricomycotina</taxon>
        <taxon>Tremellomycetes</taxon>
        <taxon>Trichosporonales</taxon>
        <taxon>Trichosporonaceae</taxon>
        <taxon>Trichosporon</taxon>
    </lineage>
</organism>
<dbReference type="EMBL" id="AMBO01000340">
    <property type="protein sequence ID" value="EKD00471.1"/>
    <property type="molecule type" value="Genomic_DNA"/>
</dbReference>
<dbReference type="HOGENOM" id="CLU_1750996_0_0_1"/>
<name>K1VI20_TRIAC</name>
<evidence type="ECO:0000256" key="1">
    <source>
        <dbReference type="SAM" id="MobiDB-lite"/>
    </source>
</evidence>
<keyword evidence="3" id="KW-1185">Reference proteome</keyword>
<dbReference type="Proteomes" id="UP000006757">
    <property type="component" value="Unassembled WGS sequence"/>
</dbReference>
<proteinExistence type="predicted"/>
<sequence length="149" mass="15864">MAAPVQHTRRLVMPNETGSPPLTTAGFCTQQPKRSIAISCLFLTAAKTLSIPHLPRGTSATLTPGRPRAPAQPLSLSGPEGSEDPECTRNTIGLPAPSWVVLPLPARPAISLTWSLSPDIRYSHLAGSRWASRLLAIPTPTSYLALSPR</sequence>
<feature type="region of interest" description="Disordered" evidence="1">
    <location>
        <begin position="54"/>
        <end position="86"/>
    </location>
</feature>
<comment type="caution">
    <text evidence="2">The sequence shown here is derived from an EMBL/GenBank/DDBJ whole genome shotgun (WGS) entry which is preliminary data.</text>
</comment>
<dbReference type="InParanoid" id="K1VI20"/>
<dbReference type="AlphaFoldDB" id="K1VI20"/>
<reference evidence="2 3" key="1">
    <citation type="journal article" date="2012" name="Eukaryot. Cell">
        <title>Genome sequence of the Trichosporon asahii environmental strain CBS 8904.</title>
        <authorList>
            <person name="Yang R.Y."/>
            <person name="Li H.T."/>
            <person name="Zhu H."/>
            <person name="Zhou G.P."/>
            <person name="Wang M."/>
            <person name="Wang L."/>
        </authorList>
    </citation>
    <scope>NUCLEOTIDE SEQUENCE [LARGE SCALE GENOMIC DNA]</scope>
    <source>
        <strain evidence="2 3">CBS 8904</strain>
    </source>
</reference>